<dbReference type="SUPFAM" id="SSF52743">
    <property type="entry name" value="Subtilisin-like"/>
    <property type="match status" value="1"/>
</dbReference>
<feature type="active site" description="Charge relay system" evidence="1">
    <location>
        <position position="7"/>
    </location>
</feature>
<keyword evidence="1" id="KW-0378">Hydrolase</keyword>
<evidence type="ECO:0000259" key="2">
    <source>
        <dbReference type="Pfam" id="PF00082"/>
    </source>
</evidence>
<dbReference type="Gene3D" id="3.40.50.300">
    <property type="entry name" value="P-loop containing nucleotide triphosphate hydrolases"/>
    <property type="match status" value="1"/>
</dbReference>
<evidence type="ECO:0000256" key="1">
    <source>
        <dbReference type="PROSITE-ProRule" id="PRU01240"/>
    </source>
</evidence>
<dbReference type="OrthoDB" id="184152at2"/>
<name>A0A2T0MFP0_9FLAO</name>
<dbReference type="RefSeq" id="WP_106143373.1">
    <property type="nucleotide sequence ID" value="NZ_PVYX01000001.1"/>
</dbReference>
<comment type="caution">
    <text evidence="4">The sequence shown here is derived from an EMBL/GenBank/DDBJ whole genome shotgun (WGS) entry which is preliminary data.</text>
</comment>
<dbReference type="InterPro" id="IPR036852">
    <property type="entry name" value="Peptidase_S8/S53_dom_sf"/>
</dbReference>
<comment type="similarity">
    <text evidence="1">Belongs to the peptidase S8 family.</text>
</comment>
<dbReference type="SUPFAM" id="SSF52540">
    <property type="entry name" value="P-loop containing nucleoside triphosphate hydrolases"/>
    <property type="match status" value="1"/>
</dbReference>
<keyword evidence="1" id="KW-0645">Protease</keyword>
<feature type="domain" description="Peptidase S8/S53" evidence="2">
    <location>
        <begin position="3"/>
        <end position="213"/>
    </location>
</feature>
<dbReference type="AlphaFoldDB" id="A0A2T0MFP0"/>
<keyword evidence="5" id="KW-1185">Reference proteome</keyword>
<protein>
    <submittedName>
        <fullName evidence="4">Subtilase family protein</fullName>
    </submittedName>
</protein>
<dbReference type="GO" id="GO:0004252">
    <property type="term" value="F:serine-type endopeptidase activity"/>
    <property type="evidence" value="ECO:0007669"/>
    <property type="project" value="UniProtKB-UniRule"/>
</dbReference>
<keyword evidence="1" id="KW-0720">Serine protease</keyword>
<feature type="active site" description="Charge relay system" evidence="1">
    <location>
        <position position="194"/>
    </location>
</feature>
<dbReference type="Pfam" id="PF07755">
    <property type="entry name" value="DUF1611"/>
    <property type="match status" value="1"/>
</dbReference>
<dbReference type="GO" id="GO:0006508">
    <property type="term" value="P:proteolysis"/>
    <property type="evidence" value="ECO:0007669"/>
    <property type="project" value="UniProtKB-KW"/>
</dbReference>
<dbReference type="InterPro" id="IPR035086">
    <property type="entry name" value="DgcN-like_C"/>
</dbReference>
<sequence>MNIVIIDQGVEKNHPKLKNCDIEGYLISVDEDGSIKIKDNDCSDDTGHGTAIAGIINRIDSSSKILSVHMTSLNGIINESLVCSSLEFSIENLKPNVINLSLGIPTEVPSMRLKKICEEAFQKNVFIVAAAHPSISRPCFPAFFSCVFGVANGLVKNKMEYRYCEGAPINILAYGGVQRVLWKDSEYRITAGTSYAAARFTGILSRLINECESNLHKKIYSILRKNSSSKVIPFKYRKNLDDFLFRESKTTSKLQKEVFFNCMESLQETKKIALFPISEKENSTILKFKKQSKFPITLLMDYPKVLKKSMLIQKSTTDVVYRSGTLSENDFSLFDTLVVGYFLEQDFDANILFGIRIIEECVKRNKSFIVWDRSVSNLIQEEIRKQKRKYTGKLFYQGINLQQFQQALEFSNLPKIKVPVLAVVGTGSQQGKVTIQLQIKFSLEALGYNVSHFATEPQAVIFGAQMLFPYGFNSPVEISNDKWGKYISQCLKGIQEVNNPDIIISGTQGGMIPRNAQILDSSDYILSSLNFISSLKPDAVVCAINPTDEIDLIRNTIETIKIFTGAKTLFLCMTPYRRRFIKTTNGGVLANYDVMDKYEMENRMKCYSKELKIPVIDIMDKNNYDFIVNSIQMAFSNS</sequence>
<dbReference type="InterPro" id="IPR027417">
    <property type="entry name" value="P-loop_NTPase"/>
</dbReference>
<reference evidence="4 5" key="1">
    <citation type="submission" date="2018-03" db="EMBL/GenBank/DDBJ databases">
        <title>Genomic Encyclopedia of Archaeal and Bacterial Type Strains, Phase II (KMG-II): from individual species to whole genera.</title>
        <authorList>
            <person name="Goeker M."/>
        </authorList>
    </citation>
    <scope>NUCLEOTIDE SEQUENCE [LARGE SCALE GENOMIC DNA]</scope>
    <source>
        <strain evidence="4 5">DSM 25027</strain>
    </source>
</reference>
<evidence type="ECO:0000313" key="4">
    <source>
        <dbReference type="EMBL" id="PRX56389.1"/>
    </source>
</evidence>
<evidence type="ECO:0000313" key="5">
    <source>
        <dbReference type="Proteomes" id="UP000237640"/>
    </source>
</evidence>
<dbReference type="Proteomes" id="UP000237640">
    <property type="component" value="Unassembled WGS sequence"/>
</dbReference>
<accession>A0A2T0MFP0</accession>
<dbReference type="PROSITE" id="PS51892">
    <property type="entry name" value="SUBTILASE"/>
    <property type="match status" value="1"/>
</dbReference>
<feature type="domain" description="D-glutamate N-acetyltransferase-like C-terminal" evidence="3">
    <location>
        <begin position="416"/>
        <end position="621"/>
    </location>
</feature>
<dbReference type="InterPro" id="IPR000209">
    <property type="entry name" value="Peptidase_S8/S53_dom"/>
</dbReference>
<dbReference type="EMBL" id="PVYX01000001">
    <property type="protein sequence ID" value="PRX56389.1"/>
    <property type="molecule type" value="Genomic_DNA"/>
</dbReference>
<dbReference type="Pfam" id="PF00082">
    <property type="entry name" value="Peptidase_S8"/>
    <property type="match status" value="1"/>
</dbReference>
<gene>
    <name evidence="4" type="ORF">CLV81_0386</name>
</gene>
<dbReference type="Gene3D" id="3.40.50.200">
    <property type="entry name" value="Peptidase S8/S53 domain"/>
    <property type="match status" value="1"/>
</dbReference>
<evidence type="ECO:0000259" key="3">
    <source>
        <dbReference type="Pfam" id="PF07755"/>
    </source>
</evidence>
<proteinExistence type="inferred from homology"/>
<feature type="active site" description="Charge relay system" evidence="1">
    <location>
        <position position="48"/>
    </location>
</feature>
<organism evidence="4 5">
    <name type="scientific">Flagellimonas meridianipacifica</name>
    <dbReference type="NCBI Taxonomy" id="1080225"/>
    <lineage>
        <taxon>Bacteria</taxon>
        <taxon>Pseudomonadati</taxon>
        <taxon>Bacteroidota</taxon>
        <taxon>Flavobacteriia</taxon>
        <taxon>Flavobacteriales</taxon>
        <taxon>Flavobacteriaceae</taxon>
        <taxon>Flagellimonas</taxon>
    </lineage>
</organism>